<dbReference type="STRING" id="349521.HCH_06742"/>
<evidence type="ECO:0000256" key="9">
    <source>
        <dbReference type="ARBA" id="ARBA00048173"/>
    </source>
</evidence>
<evidence type="ECO:0000256" key="5">
    <source>
        <dbReference type="ARBA" id="ARBA00022842"/>
    </source>
</evidence>
<dbReference type="EMBL" id="CP000155">
    <property type="protein sequence ID" value="ABC33367.1"/>
    <property type="molecule type" value="Genomic_DNA"/>
</dbReference>
<dbReference type="AlphaFoldDB" id="Q2S7K7"/>
<protein>
    <recommendedName>
        <fullName evidence="1">RNA-directed DNA polymerase</fullName>
        <ecNumber evidence="1">2.7.7.49</ecNumber>
    </recommendedName>
</protein>
<evidence type="ECO:0000313" key="11">
    <source>
        <dbReference type="EMBL" id="ABC33367.1"/>
    </source>
</evidence>
<keyword evidence="5" id="KW-0460">Magnesium</keyword>
<keyword evidence="2" id="KW-0808">Transferase</keyword>
<dbReference type="eggNOG" id="COG3344">
    <property type="taxonomic scope" value="Bacteria"/>
</dbReference>
<keyword evidence="4" id="KW-0479">Metal-binding</keyword>
<dbReference type="PANTHER" id="PTHR34047">
    <property type="entry name" value="NUCLEAR INTRON MATURASE 1, MITOCHONDRIAL-RELATED"/>
    <property type="match status" value="1"/>
</dbReference>
<name>Q2S7K7_HAHCH</name>
<dbReference type="EC" id="2.7.7.49" evidence="1"/>
<comment type="similarity">
    <text evidence="8">Belongs to the bacterial reverse transcriptase family.</text>
</comment>
<keyword evidence="7" id="KW-0051">Antiviral defense</keyword>
<dbReference type="CDD" id="cd03487">
    <property type="entry name" value="RT_Bac_retron_II"/>
    <property type="match status" value="1"/>
</dbReference>
<evidence type="ECO:0000256" key="6">
    <source>
        <dbReference type="ARBA" id="ARBA00022918"/>
    </source>
</evidence>
<dbReference type="OrthoDB" id="7055795at2"/>
<dbReference type="InterPro" id="IPR000123">
    <property type="entry name" value="Reverse_transcriptase_msDNA"/>
</dbReference>
<dbReference type="InterPro" id="IPR043502">
    <property type="entry name" value="DNA/RNA_pol_sf"/>
</dbReference>
<evidence type="ECO:0000259" key="10">
    <source>
        <dbReference type="PROSITE" id="PS50878"/>
    </source>
</evidence>
<keyword evidence="6 11" id="KW-0695">RNA-directed DNA polymerase</keyword>
<evidence type="ECO:0000256" key="8">
    <source>
        <dbReference type="ARBA" id="ARBA00034120"/>
    </source>
</evidence>
<keyword evidence="3" id="KW-0548">Nucleotidyltransferase</keyword>
<sequence>MRYDRWLAARLADAYQSGAPTVREMQQRAVVTLGEQPTWLASLTRRMWRRFQQGWEGASAYALSEAILADRGFQQGLAVSARPVQVRHIFLPPPRALPPDSLASQYGLPALRCAGDLMHWLRLTPEDLDWLTQARGAPRKAASALGHYTYRWLDKPRGGARLLEAPKVWLKGIQRRIYQEILAPLPLHEAVHGFRAQRSSLTHARVHVGQALLLKFDLKDFFPSVGYPQVYRVLRRLGYGHEVTRLLSRLCTQVTPNEILRSPAARHLERGEELFRRAHLPQGAPTSPALANLVAAHLDRRLSALADSMGRRYSRYADDFVLSGALMSPGAIERLQALVGAIALEEGFVLNTRKSAVIGQGARQQVGGVVVNAKANISRKDYDELKAVLHNCLRFGPDGQNRQGHGDWAAHLRGKIAYVAGINPQKGRKLLALYQRIIWPQESA</sequence>
<dbReference type="Proteomes" id="UP000000238">
    <property type="component" value="Chromosome"/>
</dbReference>
<reference evidence="11 12" key="1">
    <citation type="journal article" date="2005" name="Nucleic Acids Res.">
        <title>Genomic blueprint of Hahella chejuensis, a marine microbe producing an algicidal agent.</title>
        <authorList>
            <person name="Jeong H."/>
            <person name="Yim J.H."/>
            <person name="Lee C."/>
            <person name="Choi S.-H."/>
            <person name="Park Y.K."/>
            <person name="Yoon S.H."/>
            <person name="Hur C.-G."/>
            <person name="Kang H.-Y."/>
            <person name="Kim D."/>
            <person name="Lee H.H."/>
            <person name="Park K.H."/>
            <person name="Park S.-H."/>
            <person name="Park H.-S."/>
            <person name="Lee H.K."/>
            <person name="Oh T.K."/>
            <person name="Kim J.F."/>
        </authorList>
    </citation>
    <scope>NUCLEOTIDE SEQUENCE [LARGE SCALE GENOMIC DNA]</scope>
    <source>
        <strain evidence="11 12">KCTC 2396</strain>
    </source>
</reference>
<dbReference type="GO" id="GO:0046872">
    <property type="term" value="F:metal ion binding"/>
    <property type="evidence" value="ECO:0007669"/>
    <property type="project" value="UniProtKB-KW"/>
</dbReference>
<dbReference type="PANTHER" id="PTHR34047:SF7">
    <property type="entry name" value="RNA-DIRECTED DNA POLYMERASE"/>
    <property type="match status" value="1"/>
</dbReference>
<dbReference type="HOGENOM" id="CLU_028398_5_0_6"/>
<proteinExistence type="inferred from homology"/>
<dbReference type="KEGG" id="hch:HCH_06742"/>
<dbReference type="PRINTS" id="PR00866">
    <property type="entry name" value="RNADNAPOLMS"/>
</dbReference>
<dbReference type="GO" id="GO:0003723">
    <property type="term" value="F:RNA binding"/>
    <property type="evidence" value="ECO:0007669"/>
    <property type="project" value="InterPro"/>
</dbReference>
<comment type="catalytic activity">
    <reaction evidence="9">
        <text>DNA(n) + a 2'-deoxyribonucleoside 5'-triphosphate = DNA(n+1) + diphosphate</text>
        <dbReference type="Rhea" id="RHEA:22508"/>
        <dbReference type="Rhea" id="RHEA-COMP:17339"/>
        <dbReference type="Rhea" id="RHEA-COMP:17340"/>
        <dbReference type="ChEBI" id="CHEBI:33019"/>
        <dbReference type="ChEBI" id="CHEBI:61560"/>
        <dbReference type="ChEBI" id="CHEBI:173112"/>
        <dbReference type="EC" id="2.7.7.49"/>
    </reaction>
</comment>
<feature type="domain" description="Reverse transcriptase" evidence="10">
    <location>
        <begin position="134"/>
        <end position="371"/>
    </location>
</feature>
<dbReference type="GO" id="GO:0051607">
    <property type="term" value="P:defense response to virus"/>
    <property type="evidence" value="ECO:0007669"/>
    <property type="project" value="UniProtKB-KW"/>
</dbReference>
<evidence type="ECO:0000256" key="2">
    <source>
        <dbReference type="ARBA" id="ARBA00022679"/>
    </source>
</evidence>
<dbReference type="InterPro" id="IPR000477">
    <property type="entry name" value="RT_dom"/>
</dbReference>
<evidence type="ECO:0000256" key="1">
    <source>
        <dbReference type="ARBA" id="ARBA00012493"/>
    </source>
</evidence>
<keyword evidence="12" id="KW-1185">Reference proteome</keyword>
<evidence type="ECO:0000313" key="12">
    <source>
        <dbReference type="Proteomes" id="UP000000238"/>
    </source>
</evidence>
<dbReference type="SUPFAM" id="SSF56672">
    <property type="entry name" value="DNA/RNA polymerases"/>
    <property type="match status" value="1"/>
</dbReference>
<evidence type="ECO:0000256" key="7">
    <source>
        <dbReference type="ARBA" id="ARBA00023118"/>
    </source>
</evidence>
<dbReference type="Pfam" id="PF00078">
    <property type="entry name" value="RVT_1"/>
    <property type="match status" value="1"/>
</dbReference>
<evidence type="ECO:0000256" key="4">
    <source>
        <dbReference type="ARBA" id="ARBA00022723"/>
    </source>
</evidence>
<organism evidence="11 12">
    <name type="scientific">Hahella chejuensis (strain KCTC 2396)</name>
    <dbReference type="NCBI Taxonomy" id="349521"/>
    <lineage>
        <taxon>Bacteria</taxon>
        <taxon>Pseudomonadati</taxon>
        <taxon>Pseudomonadota</taxon>
        <taxon>Gammaproteobacteria</taxon>
        <taxon>Oceanospirillales</taxon>
        <taxon>Hahellaceae</taxon>
        <taxon>Hahella</taxon>
    </lineage>
</organism>
<accession>Q2S7K7</accession>
<evidence type="ECO:0000256" key="3">
    <source>
        <dbReference type="ARBA" id="ARBA00022695"/>
    </source>
</evidence>
<dbReference type="PROSITE" id="PS50878">
    <property type="entry name" value="RT_POL"/>
    <property type="match status" value="1"/>
</dbReference>
<dbReference type="RefSeq" id="WP_011400418.1">
    <property type="nucleotide sequence ID" value="NC_007645.1"/>
</dbReference>
<gene>
    <name evidence="11" type="ordered locus">HCH_06742</name>
</gene>
<dbReference type="InterPro" id="IPR051083">
    <property type="entry name" value="GrpII_Intron_Splice-Mob/Def"/>
</dbReference>
<dbReference type="GO" id="GO:0003964">
    <property type="term" value="F:RNA-directed DNA polymerase activity"/>
    <property type="evidence" value="ECO:0007669"/>
    <property type="project" value="UniProtKB-KW"/>
</dbReference>